<dbReference type="NCBIfam" id="TIGR00051">
    <property type="entry name" value="YbgC/FadM family acyl-CoA thioesterase"/>
    <property type="match status" value="1"/>
</dbReference>
<comment type="similarity">
    <text evidence="1">Belongs to the 4-hydroxybenzoyl-CoA thioesterase family.</text>
</comment>
<name>A0A250G5W8_9FLAO</name>
<dbReference type="InterPro" id="IPR029069">
    <property type="entry name" value="HotDog_dom_sf"/>
</dbReference>
<dbReference type="Pfam" id="PF13279">
    <property type="entry name" value="4HBT_2"/>
    <property type="match status" value="1"/>
</dbReference>
<dbReference type="PANTHER" id="PTHR31793:SF27">
    <property type="entry name" value="NOVEL THIOESTERASE SUPERFAMILY DOMAIN AND SAPOSIN A-TYPE DOMAIN CONTAINING PROTEIN (0610012H03RIK)"/>
    <property type="match status" value="1"/>
</dbReference>
<keyword evidence="2" id="KW-0378">Hydrolase</keyword>
<dbReference type="AlphaFoldDB" id="A0A250G5W8"/>
<dbReference type="SUPFAM" id="SSF54637">
    <property type="entry name" value="Thioesterase/thiol ester dehydrase-isomerase"/>
    <property type="match status" value="1"/>
</dbReference>
<dbReference type="GO" id="GO:0047617">
    <property type="term" value="F:fatty acyl-CoA hydrolase activity"/>
    <property type="evidence" value="ECO:0007669"/>
    <property type="project" value="TreeGrafter"/>
</dbReference>
<evidence type="ECO:0000256" key="2">
    <source>
        <dbReference type="ARBA" id="ARBA00022801"/>
    </source>
</evidence>
<dbReference type="InterPro" id="IPR006684">
    <property type="entry name" value="YbgC/YbaW"/>
</dbReference>
<dbReference type="Gene3D" id="3.10.129.10">
    <property type="entry name" value="Hotdog Thioesterase"/>
    <property type="match status" value="1"/>
</dbReference>
<accession>A0A250G5W8</accession>
<dbReference type="InterPro" id="IPR050563">
    <property type="entry name" value="4-hydroxybenzoyl-CoA_TE"/>
</dbReference>
<evidence type="ECO:0000313" key="4">
    <source>
        <dbReference type="Proteomes" id="UP000243136"/>
    </source>
</evidence>
<dbReference type="EMBL" id="CP022388">
    <property type="protein sequence ID" value="ATA92693.1"/>
    <property type="molecule type" value="Genomic_DNA"/>
</dbReference>
<protein>
    <submittedName>
        <fullName evidence="3">Thioesterase</fullName>
    </submittedName>
</protein>
<gene>
    <name evidence="3" type="ORF">CGC56_11345</name>
</gene>
<dbReference type="PIRSF" id="PIRSF003230">
    <property type="entry name" value="YbgC"/>
    <property type="match status" value="1"/>
</dbReference>
<evidence type="ECO:0000256" key="1">
    <source>
        <dbReference type="ARBA" id="ARBA00005953"/>
    </source>
</evidence>
<proteinExistence type="inferred from homology"/>
<organism evidence="3 4">
    <name type="scientific">Capnocytophaga canimorsus</name>
    <dbReference type="NCBI Taxonomy" id="28188"/>
    <lineage>
        <taxon>Bacteria</taxon>
        <taxon>Pseudomonadati</taxon>
        <taxon>Bacteroidota</taxon>
        <taxon>Flavobacteriia</taxon>
        <taxon>Flavobacteriales</taxon>
        <taxon>Flavobacteriaceae</taxon>
        <taxon>Capnocytophaga</taxon>
    </lineage>
</organism>
<sequence>MKNLYFDYQVRTRYSETDQMGVIYYGNYPQYLELGRVEWLRKLGVSYKQLEEEGIMLPVVSLQINYKKPALYDEILTIRTQIKNLPSTKIEFDYEILNEKEEVISTANTTLVFVDVKTWRPTRCPEKILEAIREAMSF</sequence>
<dbReference type="CDD" id="cd00586">
    <property type="entry name" value="4HBT"/>
    <property type="match status" value="1"/>
</dbReference>
<dbReference type="Proteomes" id="UP000243136">
    <property type="component" value="Chromosome"/>
</dbReference>
<dbReference type="PANTHER" id="PTHR31793">
    <property type="entry name" value="4-HYDROXYBENZOYL-COA THIOESTERASE FAMILY MEMBER"/>
    <property type="match status" value="1"/>
</dbReference>
<reference evidence="4" key="1">
    <citation type="submission" date="2017-06" db="EMBL/GenBank/DDBJ databases">
        <title>Capnocytophaga spp. assemblies.</title>
        <authorList>
            <person name="Gulvik C.A."/>
        </authorList>
    </citation>
    <scope>NUCLEOTIDE SEQUENCE [LARGE SCALE GENOMIC DNA]</scope>
    <source>
        <strain evidence="4">H5594</strain>
    </source>
</reference>
<evidence type="ECO:0000313" key="3">
    <source>
        <dbReference type="EMBL" id="ATA92693.1"/>
    </source>
</evidence>
<dbReference type="RefSeq" id="WP_095917871.1">
    <property type="nucleotide sequence ID" value="NZ_CP022388.1"/>
</dbReference>